<reference evidence="8" key="1">
    <citation type="submission" date="2020-10" db="EMBL/GenBank/DDBJ databases">
        <authorList>
            <person name="Gilroy R."/>
        </authorList>
    </citation>
    <scope>NUCLEOTIDE SEQUENCE</scope>
    <source>
        <strain evidence="8">CHK178-757</strain>
    </source>
</reference>
<dbReference type="CDD" id="cd14014">
    <property type="entry name" value="STKc_PknB_like"/>
    <property type="match status" value="1"/>
</dbReference>
<evidence type="ECO:0000256" key="1">
    <source>
        <dbReference type="ARBA" id="ARBA00022679"/>
    </source>
</evidence>
<protein>
    <submittedName>
        <fullName evidence="8">Protein kinase</fullName>
    </submittedName>
</protein>
<keyword evidence="4 5" id="KW-0067">ATP-binding</keyword>
<dbReference type="InterPro" id="IPR000719">
    <property type="entry name" value="Prot_kinase_dom"/>
</dbReference>
<keyword evidence="2 5" id="KW-0547">Nucleotide-binding</keyword>
<dbReference type="InterPro" id="IPR017441">
    <property type="entry name" value="Protein_kinase_ATP_BS"/>
</dbReference>
<dbReference type="InterPro" id="IPR011009">
    <property type="entry name" value="Kinase-like_dom_sf"/>
</dbReference>
<comment type="caution">
    <text evidence="8">The sequence shown here is derived from an EMBL/GenBank/DDBJ whole genome shotgun (WGS) entry which is preliminary data.</text>
</comment>
<evidence type="ECO:0000259" key="7">
    <source>
        <dbReference type="PROSITE" id="PS50011"/>
    </source>
</evidence>
<feature type="domain" description="FHA" evidence="6">
    <location>
        <begin position="351"/>
        <end position="405"/>
    </location>
</feature>
<dbReference type="GO" id="GO:0005524">
    <property type="term" value="F:ATP binding"/>
    <property type="evidence" value="ECO:0007669"/>
    <property type="project" value="UniProtKB-UniRule"/>
</dbReference>
<dbReference type="InterPro" id="IPR008984">
    <property type="entry name" value="SMAD_FHA_dom_sf"/>
</dbReference>
<evidence type="ECO:0000256" key="5">
    <source>
        <dbReference type="PROSITE-ProRule" id="PRU10141"/>
    </source>
</evidence>
<dbReference type="Proteomes" id="UP000823927">
    <property type="component" value="Unassembled WGS sequence"/>
</dbReference>
<dbReference type="Pfam" id="PF00069">
    <property type="entry name" value="Pkinase"/>
    <property type="match status" value="1"/>
</dbReference>
<dbReference type="CDD" id="cd00060">
    <property type="entry name" value="FHA"/>
    <property type="match status" value="1"/>
</dbReference>
<keyword evidence="3 8" id="KW-0418">Kinase</keyword>
<sequence length="431" mass="48206">MLDYSRLCLKCLNPSMSGGRCTFCGAPEGFMQEPAFALPAGTILSGEFLIGGVLGFGGFGITYMGLDLNREKKIAVKEFMPANMGGRTPGHRTVTAKNKEDFQYGLNRFYDEAKTIYHYRHHPHIVHVYKLFRENQTAYYAMEYLEGHDFKDFLKMRGGRIDFKTLMDIVLPVMDALECIHRDHVIHRDISPDNIYLGKTVKLIDFGAARVAFAEKSKSLSIILKKGFAPEEQYRTHGRQGPWTDLYALAGTMYYALSGKMVPEAPERLVNDTLADVRQMGVSLPDYSADAIMKALAVRAENRFASVEDFRNALLGRTGPKRHTICPVEAFRLYGLSGYYAGSSLTSSQRLVAGRDPSQCQLVYPFNTPGVSKCQLCVDIDVMKGSVKVSDLYSSYGTRVNGQMLPRGGYMYVNSGDIISFGEDQVFEIEF</sequence>
<dbReference type="GO" id="GO:0004674">
    <property type="term" value="F:protein serine/threonine kinase activity"/>
    <property type="evidence" value="ECO:0007669"/>
    <property type="project" value="TreeGrafter"/>
</dbReference>
<evidence type="ECO:0000256" key="4">
    <source>
        <dbReference type="ARBA" id="ARBA00022840"/>
    </source>
</evidence>
<dbReference type="PROSITE" id="PS00107">
    <property type="entry name" value="PROTEIN_KINASE_ATP"/>
    <property type="match status" value="1"/>
</dbReference>
<gene>
    <name evidence="8" type="ORF">IAB46_07190</name>
</gene>
<dbReference type="SUPFAM" id="SSF56112">
    <property type="entry name" value="Protein kinase-like (PK-like)"/>
    <property type="match status" value="1"/>
</dbReference>
<dbReference type="Gene3D" id="2.60.200.20">
    <property type="match status" value="1"/>
</dbReference>
<dbReference type="PANTHER" id="PTHR43289:SF34">
    <property type="entry name" value="SERINE_THREONINE-PROTEIN KINASE YBDM-RELATED"/>
    <property type="match status" value="1"/>
</dbReference>
<dbReference type="Pfam" id="PF00498">
    <property type="entry name" value="FHA"/>
    <property type="match status" value="1"/>
</dbReference>
<feature type="binding site" evidence="5">
    <location>
        <position position="77"/>
    </location>
    <ligand>
        <name>ATP</name>
        <dbReference type="ChEBI" id="CHEBI:30616"/>
    </ligand>
</feature>
<dbReference type="PROSITE" id="PS50006">
    <property type="entry name" value="FHA_DOMAIN"/>
    <property type="match status" value="1"/>
</dbReference>
<feature type="domain" description="Protein kinase" evidence="7">
    <location>
        <begin position="48"/>
        <end position="315"/>
    </location>
</feature>
<evidence type="ECO:0000259" key="6">
    <source>
        <dbReference type="PROSITE" id="PS50006"/>
    </source>
</evidence>
<dbReference type="PROSITE" id="PS50011">
    <property type="entry name" value="PROTEIN_KINASE_DOM"/>
    <property type="match status" value="1"/>
</dbReference>
<dbReference type="PANTHER" id="PTHR43289">
    <property type="entry name" value="MITOGEN-ACTIVATED PROTEIN KINASE KINASE KINASE 20-RELATED"/>
    <property type="match status" value="1"/>
</dbReference>
<dbReference type="SUPFAM" id="SSF49879">
    <property type="entry name" value="SMAD/FHA domain"/>
    <property type="match status" value="1"/>
</dbReference>
<dbReference type="InterPro" id="IPR008266">
    <property type="entry name" value="Tyr_kinase_AS"/>
</dbReference>
<dbReference type="InterPro" id="IPR000253">
    <property type="entry name" value="FHA_dom"/>
</dbReference>
<evidence type="ECO:0000256" key="2">
    <source>
        <dbReference type="ARBA" id="ARBA00022741"/>
    </source>
</evidence>
<dbReference type="Gene3D" id="3.30.200.20">
    <property type="entry name" value="Phosphorylase Kinase, domain 1"/>
    <property type="match status" value="1"/>
</dbReference>
<accession>A0A9D1F561</accession>
<keyword evidence="1" id="KW-0808">Transferase</keyword>
<dbReference type="Gene3D" id="1.10.510.10">
    <property type="entry name" value="Transferase(Phosphotransferase) domain 1"/>
    <property type="match status" value="1"/>
</dbReference>
<reference evidence="8" key="2">
    <citation type="journal article" date="2021" name="PeerJ">
        <title>Extensive microbial diversity within the chicken gut microbiome revealed by metagenomics and culture.</title>
        <authorList>
            <person name="Gilroy R."/>
            <person name="Ravi A."/>
            <person name="Getino M."/>
            <person name="Pursley I."/>
            <person name="Horton D.L."/>
            <person name="Alikhan N.F."/>
            <person name="Baker D."/>
            <person name="Gharbi K."/>
            <person name="Hall N."/>
            <person name="Watson M."/>
            <person name="Adriaenssens E.M."/>
            <person name="Foster-Nyarko E."/>
            <person name="Jarju S."/>
            <person name="Secka A."/>
            <person name="Antonio M."/>
            <person name="Oren A."/>
            <person name="Chaudhuri R.R."/>
            <person name="La Ragione R."/>
            <person name="Hildebrand F."/>
            <person name="Pallen M.J."/>
        </authorList>
    </citation>
    <scope>NUCLEOTIDE SEQUENCE</scope>
    <source>
        <strain evidence="8">CHK178-757</strain>
    </source>
</reference>
<proteinExistence type="predicted"/>
<evidence type="ECO:0000313" key="9">
    <source>
        <dbReference type="Proteomes" id="UP000823927"/>
    </source>
</evidence>
<name>A0A9D1F561_9FIRM</name>
<dbReference type="AlphaFoldDB" id="A0A9D1F561"/>
<dbReference type="PROSITE" id="PS00109">
    <property type="entry name" value="PROTEIN_KINASE_TYR"/>
    <property type="match status" value="1"/>
</dbReference>
<evidence type="ECO:0000313" key="8">
    <source>
        <dbReference type="EMBL" id="HIS47327.1"/>
    </source>
</evidence>
<organism evidence="8 9">
    <name type="scientific">Candidatus Scybalocola faecigallinarum</name>
    <dbReference type="NCBI Taxonomy" id="2840941"/>
    <lineage>
        <taxon>Bacteria</taxon>
        <taxon>Bacillati</taxon>
        <taxon>Bacillota</taxon>
        <taxon>Clostridia</taxon>
        <taxon>Lachnospirales</taxon>
        <taxon>Lachnospiraceae</taxon>
        <taxon>Lachnospiraceae incertae sedis</taxon>
        <taxon>Candidatus Scybalocola (ex Gilroy et al. 2021)</taxon>
    </lineage>
</organism>
<evidence type="ECO:0000256" key="3">
    <source>
        <dbReference type="ARBA" id="ARBA00022777"/>
    </source>
</evidence>
<dbReference type="EMBL" id="DVIT01000027">
    <property type="protein sequence ID" value="HIS47327.1"/>
    <property type="molecule type" value="Genomic_DNA"/>
</dbReference>